<keyword evidence="7 8" id="KW-0460">Magnesium</keyword>
<dbReference type="InterPro" id="IPR003135">
    <property type="entry name" value="ATP-grasp_carboxylate-amine"/>
</dbReference>
<feature type="domain" description="ATP-grasp" evidence="9">
    <location>
        <begin position="119"/>
        <end position="308"/>
    </location>
</feature>
<feature type="binding site" evidence="8">
    <location>
        <begin position="195"/>
        <end position="198"/>
    </location>
    <ligand>
        <name>ATP</name>
        <dbReference type="ChEBI" id="CHEBI:30616"/>
    </ligand>
</feature>
<dbReference type="FunFam" id="3.40.50.20:FF:000007">
    <property type="entry name" value="Formate-dependent phosphoribosylglycinamide formyltransferase"/>
    <property type="match status" value="1"/>
</dbReference>
<keyword evidence="5 8" id="KW-0658">Purine biosynthesis</keyword>
<dbReference type="NCBIfam" id="TIGR01142">
    <property type="entry name" value="purT"/>
    <property type="match status" value="1"/>
</dbReference>
<dbReference type="GeneID" id="300414917"/>
<dbReference type="InterPro" id="IPR005862">
    <property type="entry name" value="PurT"/>
</dbReference>
<evidence type="ECO:0000313" key="11">
    <source>
        <dbReference type="EMBL" id="SUD59102.1"/>
    </source>
</evidence>
<dbReference type="GO" id="GO:0006189">
    <property type="term" value="P:'de novo' IMP biosynthetic process"/>
    <property type="evidence" value="ECO:0007669"/>
    <property type="project" value="UniProtKB-UniRule"/>
</dbReference>
<dbReference type="GO" id="GO:0000287">
    <property type="term" value="F:magnesium ion binding"/>
    <property type="evidence" value="ECO:0007669"/>
    <property type="project" value="UniProtKB-UniRule"/>
</dbReference>
<dbReference type="InterPro" id="IPR054350">
    <property type="entry name" value="PurT/PurK_preATP-grasp"/>
</dbReference>
<comment type="similarity">
    <text evidence="8">Belongs to the PurK/PurT family.</text>
</comment>
<dbReference type="GO" id="GO:0004644">
    <property type="term" value="F:phosphoribosylglycinamide formyltransferase activity"/>
    <property type="evidence" value="ECO:0007669"/>
    <property type="project" value="UniProtKB-UniRule"/>
</dbReference>
<comment type="subunit">
    <text evidence="1 8">Homodimer.</text>
</comment>
<feature type="binding site" evidence="8">
    <location>
        <begin position="22"/>
        <end position="23"/>
    </location>
    <ligand>
        <name>N(1)-(5-phospho-beta-D-ribosyl)glycinamide</name>
        <dbReference type="ChEBI" id="CHEBI:143788"/>
    </ligand>
</feature>
<evidence type="ECO:0000259" key="9">
    <source>
        <dbReference type="PROSITE" id="PS50975"/>
    </source>
</evidence>
<feature type="binding site" evidence="8">
    <location>
        <begin position="363"/>
        <end position="364"/>
    </location>
    <ligand>
        <name>N(1)-(5-phospho-beta-D-ribosyl)glycinamide</name>
        <dbReference type="ChEBI" id="CHEBI:143788"/>
    </ligand>
</feature>
<dbReference type="GO" id="GO:0043815">
    <property type="term" value="F:phosphoribosylglycinamide formyltransferase 2 activity"/>
    <property type="evidence" value="ECO:0007669"/>
    <property type="project" value="UniProtKB-UniRule"/>
</dbReference>
<dbReference type="Pfam" id="PF21244">
    <property type="entry name" value="PurT_C"/>
    <property type="match status" value="1"/>
</dbReference>
<dbReference type="InterPro" id="IPR016185">
    <property type="entry name" value="PreATP-grasp_dom_sf"/>
</dbReference>
<keyword evidence="6 8" id="KW-0067">ATP-binding</keyword>
<keyword evidence="4 8" id="KW-0547">Nucleotide-binding</keyword>
<evidence type="ECO:0000256" key="7">
    <source>
        <dbReference type="ARBA" id="ARBA00022842"/>
    </source>
</evidence>
<protein>
    <recommendedName>
        <fullName evidence="8">Formate-dependent phosphoribosylglycinamide formyltransferase</fullName>
        <ecNumber evidence="8">6.3.1.21</ecNumber>
    </recommendedName>
    <alternativeName>
        <fullName evidence="8">5'-phosphoribosylglycinamide transformylase 2</fullName>
    </alternativeName>
    <alternativeName>
        <fullName evidence="8">Formate-dependent GAR transformylase</fullName>
    </alternativeName>
    <alternativeName>
        <fullName evidence="8">GAR transformylase 2</fullName>
        <shortName evidence="8">GART 2</shortName>
    </alternativeName>
    <alternativeName>
        <fullName evidence="8">Non-folate glycinamide ribonucleotide transformylase</fullName>
    </alternativeName>
    <alternativeName>
        <fullName evidence="8">Phosphoribosylglycinamide formyltransferase 2</fullName>
    </alternativeName>
</protein>
<feature type="binding site" evidence="8">
    <location>
        <position position="203"/>
    </location>
    <ligand>
        <name>ATP</name>
        <dbReference type="ChEBI" id="CHEBI:30616"/>
    </ligand>
</feature>
<evidence type="ECO:0000313" key="12">
    <source>
        <dbReference type="Proteomes" id="UP000254084"/>
    </source>
</evidence>
<evidence type="ECO:0000256" key="5">
    <source>
        <dbReference type="ARBA" id="ARBA00022755"/>
    </source>
</evidence>
<comment type="function">
    <text evidence="8">Involved in the de novo purine biosynthesis. Catalyzes the transfer of formate to 5-phospho-ribosyl-glycinamide (GAR), producing 5-phospho-ribosyl-N-formylglycinamide (FGAR). Formate is provided by PurU via hydrolysis of 10-formyl-tetrahydrofolate.</text>
</comment>
<proteinExistence type="inferred from homology"/>
<keyword evidence="2 8" id="KW-0436">Ligase</keyword>
<dbReference type="SUPFAM" id="SSF52440">
    <property type="entry name" value="PreATP-grasp domain"/>
    <property type="match status" value="1"/>
</dbReference>
<dbReference type="Gene3D" id="3.40.50.20">
    <property type="match status" value="1"/>
</dbReference>
<dbReference type="AlphaFoldDB" id="A0A379K3W0"/>
<comment type="catalytic activity">
    <reaction evidence="8">
        <text>N(1)-(5-phospho-beta-D-ribosyl)glycinamide + formate + ATP = N(2)-formyl-N(1)-(5-phospho-beta-D-ribosyl)glycinamide + ADP + phosphate + H(+)</text>
        <dbReference type="Rhea" id="RHEA:24829"/>
        <dbReference type="ChEBI" id="CHEBI:15378"/>
        <dbReference type="ChEBI" id="CHEBI:15740"/>
        <dbReference type="ChEBI" id="CHEBI:30616"/>
        <dbReference type="ChEBI" id="CHEBI:43474"/>
        <dbReference type="ChEBI" id="CHEBI:143788"/>
        <dbReference type="ChEBI" id="CHEBI:147286"/>
        <dbReference type="ChEBI" id="CHEBI:456216"/>
        <dbReference type="EC" id="6.3.1.21"/>
    </reaction>
</comment>
<feature type="binding site" evidence="8">
    <location>
        <position position="279"/>
    </location>
    <ligand>
        <name>Mg(2+)</name>
        <dbReference type="ChEBI" id="CHEBI:18420"/>
    </ligand>
</feature>
<feature type="binding site" evidence="8">
    <location>
        <position position="356"/>
    </location>
    <ligand>
        <name>N(1)-(5-phospho-beta-D-ribosyl)glycinamide</name>
        <dbReference type="ChEBI" id="CHEBI:143788"/>
    </ligand>
</feature>
<dbReference type="PANTHER" id="PTHR43055">
    <property type="entry name" value="FORMATE-DEPENDENT PHOSPHORIBOSYLGLYCINAMIDE FORMYLTRANSFERASE"/>
    <property type="match status" value="1"/>
</dbReference>
<dbReference type="SUPFAM" id="SSF56059">
    <property type="entry name" value="Glutathione synthetase ATP-binding domain-like"/>
    <property type="match status" value="1"/>
</dbReference>
<dbReference type="Gene3D" id="3.30.470.20">
    <property type="entry name" value="ATP-grasp fold, B domain"/>
    <property type="match status" value="1"/>
</dbReference>
<dbReference type="Proteomes" id="UP001161697">
    <property type="component" value="Unassembled WGS sequence"/>
</dbReference>
<feature type="binding site" evidence="8">
    <location>
        <position position="82"/>
    </location>
    <ligand>
        <name>N(1)-(5-phospho-beta-D-ribosyl)glycinamide</name>
        <dbReference type="ChEBI" id="CHEBI:143788"/>
    </ligand>
</feature>
<feature type="binding site" evidence="8">
    <location>
        <position position="114"/>
    </location>
    <ligand>
        <name>ATP</name>
        <dbReference type="ChEBI" id="CHEBI:30616"/>
    </ligand>
</feature>
<dbReference type="UniPathway" id="UPA00074">
    <property type="reaction ID" value="UER00127"/>
</dbReference>
<dbReference type="Pfam" id="PF22660">
    <property type="entry name" value="RS_preATP-grasp-like"/>
    <property type="match status" value="1"/>
</dbReference>
<evidence type="ECO:0000256" key="1">
    <source>
        <dbReference type="ARBA" id="ARBA00011738"/>
    </source>
</evidence>
<gene>
    <name evidence="8 11" type="primary">purT</name>
    <name evidence="10" type="ORF">N5J11_02585</name>
    <name evidence="11" type="ORF">NCTC10860_01370</name>
</gene>
<keyword evidence="11" id="KW-0808">Transferase</keyword>
<accession>A0A379K3W0</accession>
<sequence length="393" mass="42311">MPRIGTPLSSSATRVLLCGCGELGKEVVIELQRLGCEVIGVDRYANAPAMQVAHRSHVIDMLDGAALRAVIEKEQPHYIVPEIEAIATATLVELETEGFNVVPTARAAQLTMNREGIRRLAAEELGLPTSPYHFSDTFEDYAAAVKSVGYPCVVKPIMSSSGKGQSVLKSDADLQRAWDYAQEGGRAGKGRVIVEGFIDFDYEITLLTVRHVGGTSFCAPIGHRQENGDYQESWQPQPMSPKALAESERVALAVTEALGGRGLFGVELFVKGDQVWFSEVSPRPHDTGLVTLISQELSEFALHARAILGLPIPAIRQMGPSASAVILVEGNSQQASFANLGAALSEQDTALRLFGKPEVKGQRRMGVALARDESIEAARAKALRSAQAVRVQL</sequence>
<reference evidence="10" key="2">
    <citation type="submission" date="2022-09" db="EMBL/GenBank/DDBJ databases">
        <title>Intensive care unit water sources are persistently colonized with multi-drug resistant bacteria and are the site of extensive horizontal gene transfer of antibiotic resistance genes.</title>
        <authorList>
            <person name="Diorio-Toth L."/>
        </authorList>
    </citation>
    <scope>NUCLEOTIDE SEQUENCE</scope>
    <source>
        <strain evidence="10">GD03704</strain>
    </source>
</reference>
<feature type="binding site" evidence="8">
    <location>
        <position position="155"/>
    </location>
    <ligand>
        <name>ATP</name>
        <dbReference type="ChEBI" id="CHEBI:30616"/>
    </ligand>
</feature>
<dbReference type="InterPro" id="IPR013815">
    <property type="entry name" value="ATP_grasp_subdomain_1"/>
</dbReference>
<evidence type="ECO:0000256" key="2">
    <source>
        <dbReference type="ARBA" id="ARBA00022598"/>
    </source>
</evidence>
<evidence type="ECO:0000256" key="8">
    <source>
        <dbReference type="HAMAP-Rule" id="MF_01643"/>
    </source>
</evidence>
<reference evidence="11 12" key="1">
    <citation type="submission" date="2018-06" db="EMBL/GenBank/DDBJ databases">
        <authorList>
            <consortium name="Pathogen Informatics"/>
            <person name="Doyle S."/>
        </authorList>
    </citation>
    <scope>NUCLEOTIDE SEQUENCE [LARGE SCALE GENOMIC DNA]</scope>
    <source>
        <strain evidence="11 12">NCTC10860</strain>
    </source>
</reference>
<dbReference type="Proteomes" id="UP000254084">
    <property type="component" value="Unassembled WGS sequence"/>
</dbReference>
<feature type="binding site" evidence="8">
    <location>
        <position position="286"/>
    </location>
    <ligand>
        <name>N(1)-(5-phospho-beta-D-ribosyl)glycinamide</name>
        <dbReference type="ChEBI" id="CHEBI:143788"/>
    </ligand>
</feature>
<dbReference type="InterPro" id="IPR048740">
    <property type="entry name" value="PurT_C"/>
</dbReference>
<dbReference type="GO" id="GO:0005524">
    <property type="term" value="F:ATP binding"/>
    <property type="evidence" value="ECO:0007669"/>
    <property type="project" value="UniProtKB-UniRule"/>
</dbReference>
<dbReference type="HAMAP" id="MF_01643">
    <property type="entry name" value="PurT"/>
    <property type="match status" value="1"/>
</dbReference>
<dbReference type="FunFam" id="3.30.470.20:FF:000027">
    <property type="entry name" value="Formate-dependent phosphoribosylglycinamide formyltransferase"/>
    <property type="match status" value="1"/>
</dbReference>
<dbReference type="NCBIfam" id="NF006766">
    <property type="entry name" value="PRK09288.1"/>
    <property type="match status" value="1"/>
</dbReference>
<dbReference type="InterPro" id="IPR011761">
    <property type="entry name" value="ATP-grasp"/>
</dbReference>
<evidence type="ECO:0000256" key="6">
    <source>
        <dbReference type="ARBA" id="ARBA00022840"/>
    </source>
</evidence>
<evidence type="ECO:0000313" key="10">
    <source>
        <dbReference type="EMBL" id="MDH1338172.1"/>
    </source>
</evidence>
<evidence type="ECO:0000256" key="4">
    <source>
        <dbReference type="ARBA" id="ARBA00022741"/>
    </source>
</evidence>
<dbReference type="EC" id="6.3.1.21" evidence="8"/>
<keyword evidence="3 8" id="KW-0479">Metal-binding</keyword>
<dbReference type="PANTHER" id="PTHR43055:SF1">
    <property type="entry name" value="FORMATE-DEPENDENT PHOSPHORIBOSYLGLYCINAMIDE FORMYLTRANSFERASE"/>
    <property type="match status" value="1"/>
</dbReference>
<dbReference type="EMBL" id="UGUW01000004">
    <property type="protein sequence ID" value="SUD59102.1"/>
    <property type="molecule type" value="Genomic_DNA"/>
</dbReference>
<organism evidence="11 12">
    <name type="scientific">Ectopseudomonas oleovorans</name>
    <name type="common">Pseudomonas oleovorans</name>
    <dbReference type="NCBI Taxonomy" id="301"/>
    <lineage>
        <taxon>Bacteria</taxon>
        <taxon>Pseudomonadati</taxon>
        <taxon>Pseudomonadota</taxon>
        <taxon>Gammaproteobacteria</taxon>
        <taxon>Pseudomonadales</taxon>
        <taxon>Pseudomonadaceae</taxon>
        <taxon>Ectopseudomonas</taxon>
    </lineage>
</organism>
<dbReference type="FunFam" id="3.30.1490.20:FF:000013">
    <property type="entry name" value="Formate-dependent phosphoribosylglycinamide formyltransferase"/>
    <property type="match status" value="1"/>
</dbReference>
<dbReference type="RefSeq" id="WP_084341143.1">
    <property type="nucleotide sequence ID" value="NZ_CP104579.1"/>
</dbReference>
<dbReference type="Gene3D" id="3.30.1490.20">
    <property type="entry name" value="ATP-grasp fold, A domain"/>
    <property type="match status" value="1"/>
</dbReference>
<comment type="pathway">
    <text evidence="8">Purine metabolism; IMP biosynthesis via de novo pathway; N(2)-formyl-N(1)-(5-phospho-D-ribosyl)glycinamide from N(1)-(5-phospho-D-ribosyl)glycinamide (formate route): step 1/1.</text>
</comment>
<evidence type="ECO:0000256" key="3">
    <source>
        <dbReference type="ARBA" id="ARBA00022723"/>
    </source>
</evidence>
<dbReference type="Pfam" id="PF02222">
    <property type="entry name" value="ATP-grasp"/>
    <property type="match status" value="1"/>
</dbReference>
<feature type="binding site" evidence="8">
    <location>
        <begin position="160"/>
        <end position="165"/>
    </location>
    <ligand>
        <name>ATP</name>
        <dbReference type="ChEBI" id="CHEBI:30616"/>
    </ligand>
</feature>
<dbReference type="EMBL" id="JAOCJE010000001">
    <property type="protein sequence ID" value="MDH1338172.1"/>
    <property type="molecule type" value="Genomic_DNA"/>
</dbReference>
<feature type="binding site" evidence="8">
    <location>
        <position position="267"/>
    </location>
    <ligand>
        <name>Mg(2+)</name>
        <dbReference type="ChEBI" id="CHEBI:18420"/>
    </ligand>
</feature>
<dbReference type="GO" id="GO:0005829">
    <property type="term" value="C:cytosol"/>
    <property type="evidence" value="ECO:0007669"/>
    <property type="project" value="TreeGrafter"/>
</dbReference>
<dbReference type="PROSITE" id="PS50975">
    <property type="entry name" value="ATP_GRASP"/>
    <property type="match status" value="1"/>
</dbReference>
<name>A0A379K3W0_ECTOL</name>